<evidence type="ECO:0000256" key="3">
    <source>
        <dbReference type="ARBA" id="ARBA00022763"/>
    </source>
</evidence>
<feature type="region of interest" description="Disordered" evidence="7">
    <location>
        <begin position="221"/>
        <end position="262"/>
    </location>
</feature>
<dbReference type="OMA" id="EFADINC"/>
<dbReference type="GO" id="GO:0000110">
    <property type="term" value="C:nucleotide-excision repair factor 1 complex"/>
    <property type="evidence" value="ECO:0007669"/>
    <property type="project" value="TreeGrafter"/>
</dbReference>
<dbReference type="PANTHER" id="PTHR12749">
    <property type="entry name" value="EXCISION REPAIR CROSS-COMPLEMENTING 1 ERCC1"/>
    <property type="match status" value="1"/>
</dbReference>
<gene>
    <name evidence="9" type="ORF">CICLE_v10002028mg</name>
</gene>
<reference evidence="9 10" key="1">
    <citation type="submission" date="2013-10" db="EMBL/GenBank/DDBJ databases">
        <authorList>
            <consortium name="International Citrus Genome Consortium"/>
            <person name="Jenkins J."/>
            <person name="Schmutz J."/>
            <person name="Prochnik S."/>
            <person name="Rokhsar D."/>
            <person name="Gmitter F."/>
            <person name="Ollitrault P."/>
            <person name="Machado M."/>
            <person name="Talon M."/>
            <person name="Wincker P."/>
            <person name="Jaillon O."/>
            <person name="Morgante M."/>
        </authorList>
    </citation>
    <scope>NUCLEOTIDE SEQUENCE</scope>
    <source>
        <strain evidence="10">cv. Clemenules</strain>
    </source>
</reference>
<dbReference type="SUPFAM" id="SSF47781">
    <property type="entry name" value="RuvA domain 2-like"/>
    <property type="match status" value="1"/>
</dbReference>
<accession>V4TA77</accession>
<dbReference type="InterPro" id="IPR004579">
    <property type="entry name" value="ERCC1/RAD10/SWI10"/>
</dbReference>
<dbReference type="AlphaFoldDB" id="V4TA77"/>
<dbReference type="GO" id="GO:0006302">
    <property type="term" value="P:double-strand break repair"/>
    <property type="evidence" value="ECO:0007669"/>
    <property type="project" value="UniProtKB-ARBA"/>
</dbReference>
<keyword evidence="6" id="KW-0539">Nucleus</keyword>
<dbReference type="InterPro" id="IPR010994">
    <property type="entry name" value="RuvA_2-like"/>
</dbReference>
<proteinExistence type="inferred from homology"/>
<evidence type="ECO:0000313" key="10">
    <source>
        <dbReference type="Proteomes" id="UP000030687"/>
    </source>
</evidence>
<dbReference type="Gene3D" id="3.40.50.10130">
    <property type="match status" value="1"/>
</dbReference>
<dbReference type="InterPro" id="IPR047260">
    <property type="entry name" value="ERCC1-like_central_dom"/>
</dbReference>
<evidence type="ECO:0000256" key="5">
    <source>
        <dbReference type="ARBA" id="ARBA00023204"/>
    </source>
</evidence>
<evidence type="ECO:0000256" key="4">
    <source>
        <dbReference type="ARBA" id="ARBA00023125"/>
    </source>
</evidence>
<evidence type="ECO:0000256" key="6">
    <source>
        <dbReference type="ARBA" id="ARBA00023242"/>
    </source>
</evidence>
<dbReference type="KEGG" id="cic:CICLE_v10002028mg"/>
<keyword evidence="10" id="KW-1185">Reference proteome</keyword>
<dbReference type="EMBL" id="KI536799">
    <property type="protein sequence ID" value="ESR46506.1"/>
    <property type="molecule type" value="Genomic_DNA"/>
</dbReference>
<dbReference type="GO" id="GO:0070914">
    <property type="term" value="P:UV-damage excision repair"/>
    <property type="evidence" value="ECO:0007669"/>
    <property type="project" value="TreeGrafter"/>
</dbReference>
<evidence type="ECO:0000256" key="1">
    <source>
        <dbReference type="ARBA" id="ARBA00004123"/>
    </source>
</evidence>
<name>V4TA77_CITCL</name>
<comment type="subcellular location">
    <subcellularLocation>
        <location evidence="1">Nucleus</location>
    </subcellularLocation>
</comment>
<dbReference type="Proteomes" id="UP000030687">
    <property type="component" value="Unassembled WGS sequence"/>
</dbReference>
<dbReference type="GO" id="GO:0003697">
    <property type="term" value="F:single-stranded DNA binding"/>
    <property type="evidence" value="ECO:0007669"/>
    <property type="project" value="TreeGrafter"/>
</dbReference>
<dbReference type="SUPFAM" id="SSF52980">
    <property type="entry name" value="Restriction endonuclease-like"/>
    <property type="match status" value="1"/>
</dbReference>
<evidence type="ECO:0000313" key="9">
    <source>
        <dbReference type="EMBL" id="ESR46506.1"/>
    </source>
</evidence>
<dbReference type="NCBIfam" id="TIGR00597">
    <property type="entry name" value="rad10"/>
    <property type="match status" value="1"/>
</dbReference>
<keyword evidence="5" id="KW-0234">DNA repair</keyword>
<protein>
    <recommendedName>
        <fullName evidence="8">ERCC1-like central domain-containing protein</fullName>
    </recommendedName>
</protein>
<feature type="domain" description="ERCC1-like central" evidence="8">
    <location>
        <begin position="37"/>
        <end position="109"/>
    </location>
</feature>
<dbReference type="Pfam" id="PF03834">
    <property type="entry name" value="Rad10"/>
    <property type="match status" value="1"/>
</dbReference>
<feature type="compositionally biased region" description="Basic and acidic residues" evidence="7">
    <location>
        <begin position="232"/>
        <end position="262"/>
    </location>
</feature>
<dbReference type="InterPro" id="IPR011335">
    <property type="entry name" value="Restrct_endonuc-II-like"/>
</dbReference>
<dbReference type="InParanoid" id="V4TA77"/>
<dbReference type="Gramene" id="ESR46506">
    <property type="protein sequence ID" value="ESR46506"/>
    <property type="gene ID" value="CICLE_v10002028mg"/>
</dbReference>
<evidence type="ECO:0000256" key="2">
    <source>
        <dbReference type="ARBA" id="ARBA00008283"/>
    </source>
</evidence>
<evidence type="ECO:0000259" key="8">
    <source>
        <dbReference type="Pfam" id="PF03834"/>
    </source>
</evidence>
<keyword evidence="4" id="KW-0238">DNA-binding</keyword>
<dbReference type="PANTHER" id="PTHR12749:SF0">
    <property type="entry name" value="DNA EXCISION REPAIR PROTEIN ERCC-1"/>
    <property type="match status" value="1"/>
</dbReference>
<dbReference type="Gene3D" id="1.10.150.20">
    <property type="entry name" value="5' to 3' exonuclease, C-terminal subdomain"/>
    <property type="match status" value="2"/>
</dbReference>
<keyword evidence="3" id="KW-0227">DNA damage</keyword>
<organism evidence="9 10">
    <name type="scientific">Citrus clementina</name>
    <name type="common">Clementine</name>
    <name type="synonym">Citrus deliciosa x Citrus sinensis</name>
    <dbReference type="NCBI Taxonomy" id="85681"/>
    <lineage>
        <taxon>Eukaryota</taxon>
        <taxon>Viridiplantae</taxon>
        <taxon>Streptophyta</taxon>
        <taxon>Embryophyta</taxon>
        <taxon>Tracheophyta</taxon>
        <taxon>Spermatophyta</taxon>
        <taxon>Magnoliopsida</taxon>
        <taxon>eudicotyledons</taxon>
        <taxon>Gunneridae</taxon>
        <taxon>Pentapetalae</taxon>
        <taxon>rosids</taxon>
        <taxon>malvids</taxon>
        <taxon>Sapindales</taxon>
        <taxon>Rutaceae</taxon>
        <taxon>Aurantioideae</taxon>
        <taxon>Citrus</taxon>
    </lineage>
</organism>
<dbReference type="CDD" id="cd22325">
    <property type="entry name" value="ERCC1_C-like"/>
    <property type="match status" value="1"/>
</dbReference>
<dbReference type="GO" id="GO:0003684">
    <property type="term" value="F:damaged DNA binding"/>
    <property type="evidence" value="ECO:0007669"/>
    <property type="project" value="InterPro"/>
</dbReference>
<dbReference type="STRING" id="85681.V4TA77"/>
<dbReference type="GO" id="GO:0006312">
    <property type="term" value="P:mitotic recombination"/>
    <property type="evidence" value="ECO:0007669"/>
    <property type="project" value="TreeGrafter"/>
</dbReference>
<sequence>MHAGDLGRNYPLRWPWVIVTAAARFENSSRNVDVGNVALRYHLLHPDYLYYRIRELQKNFKLRIVLCHVDVEDVVKPLLEVTKTALLHDCTLLCAWSLEECGRYLETIKVYENKPADLIQGQMDTDYLSRLTHALTSVRSVNKTDVVTLGSTFGVCFLALFTSLCAGVCICSCGPNGHLFLQSLSHIMDASMEDLARCPGIGERKVKRLYDTFHEPFKRVVSSHPPIPETPSQKDVERSSVNEVTDVEKDTEDINKRRKKEPELTVKSALSAAFAKYADKIGKKKNSSSQIVNNI</sequence>
<dbReference type="GO" id="GO:0070522">
    <property type="term" value="C:ERCC4-ERCC1 complex"/>
    <property type="evidence" value="ECO:0007669"/>
    <property type="project" value="TreeGrafter"/>
</dbReference>
<comment type="similarity">
    <text evidence="2">Belongs to the ERCC1/RAD10/SWI10 family.</text>
</comment>
<dbReference type="eggNOG" id="KOG2841">
    <property type="taxonomic scope" value="Eukaryota"/>
</dbReference>
<evidence type="ECO:0000256" key="7">
    <source>
        <dbReference type="SAM" id="MobiDB-lite"/>
    </source>
</evidence>